<proteinExistence type="predicted"/>
<reference evidence="2 3" key="1">
    <citation type="submission" date="2015-03" db="EMBL/GenBank/DDBJ databases">
        <title>Genome assembly of Sandaracinus amylolyticus DSM 53668.</title>
        <authorList>
            <person name="Sharma G."/>
            <person name="Subramanian S."/>
        </authorList>
    </citation>
    <scope>NUCLEOTIDE SEQUENCE [LARGE SCALE GENOMIC DNA]</scope>
    <source>
        <strain evidence="2 3">DSM 53668</strain>
    </source>
</reference>
<evidence type="ECO:0000256" key="1">
    <source>
        <dbReference type="SAM" id="MobiDB-lite"/>
    </source>
</evidence>
<organism evidence="2 3">
    <name type="scientific">Sandaracinus amylolyticus</name>
    <dbReference type="NCBI Taxonomy" id="927083"/>
    <lineage>
        <taxon>Bacteria</taxon>
        <taxon>Pseudomonadati</taxon>
        <taxon>Myxococcota</taxon>
        <taxon>Polyangia</taxon>
        <taxon>Polyangiales</taxon>
        <taxon>Sandaracinaceae</taxon>
        <taxon>Sandaracinus</taxon>
    </lineage>
</organism>
<gene>
    <name evidence="2" type="ORF">DB32_004067</name>
</gene>
<dbReference type="KEGG" id="samy:DB32_004067"/>
<keyword evidence="3" id="KW-1185">Reference proteome</keyword>
<protein>
    <submittedName>
        <fullName evidence="2">Uncharacterized protein</fullName>
    </submittedName>
</protein>
<sequence>MQRCVSLSTFAQSALRRYATLFAPTPDVAARLESLAATLAEATDALTTRQAAYHAAVLALIAPRVEVKLIDLHADTVVRSVKRIAEEAGAAGAVFPAGIQPIVKPVGATEVAALRTLEGRIASATAWRDREAQRARIEAVRADYDRALLNRRDALAASSDARALRDDAKESFLDTYAAVAGAVRELFPRDRQRQDVFFDEVTAPRSEADDDEPDAPAA</sequence>
<feature type="compositionally biased region" description="Acidic residues" evidence="1">
    <location>
        <begin position="208"/>
        <end position="218"/>
    </location>
</feature>
<evidence type="ECO:0000313" key="2">
    <source>
        <dbReference type="EMBL" id="AKF06918.1"/>
    </source>
</evidence>
<evidence type="ECO:0000313" key="3">
    <source>
        <dbReference type="Proteomes" id="UP000034883"/>
    </source>
</evidence>
<name>A0A0F6W401_9BACT</name>
<accession>A0A0F6W401</accession>
<dbReference type="STRING" id="927083.DB32_004067"/>
<feature type="region of interest" description="Disordered" evidence="1">
    <location>
        <begin position="197"/>
        <end position="218"/>
    </location>
</feature>
<dbReference type="EMBL" id="CP011125">
    <property type="protein sequence ID" value="AKF06918.1"/>
    <property type="molecule type" value="Genomic_DNA"/>
</dbReference>
<dbReference type="AlphaFoldDB" id="A0A0F6W401"/>
<dbReference type="Proteomes" id="UP000034883">
    <property type="component" value="Chromosome"/>
</dbReference>